<name>A0A0N1N3L4_9HYPH</name>
<evidence type="ECO:0000313" key="2">
    <source>
        <dbReference type="Proteomes" id="UP000037822"/>
    </source>
</evidence>
<sequence>MRAAGDVDIENKMGSALERLTISLLEQFGIRPSIINGRYTGYPKDQGPEVDLAIETVDRILLIECTKKPLTNDARRGATLSALRDIEGSFLKLVQQLAGHEAELRTKGEIRFVGGEVLELKGRAIEKIGISLFDHGSLQNRDFTIAFIEAMAGAQISIDVPEGQDVAKAFNKRLYKLDKNLKLITESPGAADRELFNFAMSTWWLSIDQLHYLLKKGNGDLWGSLNDVRHLTTRSGDLVYELKRSLTLNEVGNAMLNMARQTGGRAMI</sequence>
<gene>
    <name evidence="1" type="ORF">AE618_14995</name>
</gene>
<proteinExistence type="predicted"/>
<organism evidence="1 2">
    <name type="scientific">Bosea vaviloviae</name>
    <dbReference type="NCBI Taxonomy" id="1526658"/>
    <lineage>
        <taxon>Bacteria</taxon>
        <taxon>Pseudomonadati</taxon>
        <taxon>Pseudomonadota</taxon>
        <taxon>Alphaproteobacteria</taxon>
        <taxon>Hyphomicrobiales</taxon>
        <taxon>Boseaceae</taxon>
        <taxon>Bosea</taxon>
    </lineage>
</organism>
<keyword evidence="2" id="KW-1185">Reference proteome</keyword>
<evidence type="ECO:0000313" key="1">
    <source>
        <dbReference type="EMBL" id="KPH79879.1"/>
    </source>
</evidence>
<comment type="caution">
    <text evidence="1">The sequence shown here is derived from an EMBL/GenBank/DDBJ whole genome shotgun (WGS) entry which is preliminary data.</text>
</comment>
<reference evidence="1 2" key="1">
    <citation type="submission" date="2015-07" db="EMBL/GenBank/DDBJ databases">
        <title>Whole genome sequencing of Bosea vaviloviae isolated from cave pool.</title>
        <authorList>
            <person name="Tan N.E.H."/>
            <person name="Lee Y.P."/>
            <person name="Gan H.M."/>
            <person name="Barton H."/>
            <person name="Savka M.A."/>
        </authorList>
    </citation>
    <scope>NUCLEOTIDE SEQUENCE [LARGE SCALE GENOMIC DNA]</scope>
    <source>
        <strain evidence="1 2">SD260</strain>
    </source>
</reference>
<dbReference type="PATRIC" id="fig|1526658.3.peg.4368"/>
<dbReference type="EMBL" id="LGSZ01000047">
    <property type="protein sequence ID" value="KPH79879.1"/>
    <property type="molecule type" value="Genomic_DNA"/>
</dbReference>
<dbReference type="AlphaFoldDB" id="A0A0N1N3L4"/>
<protein>
    <submittedName>
        <fullName evidence="1">Uncharacterized protein</fullName>
    </submittedName>
</protein>
<dbReference type="Proteomes" id="UP000037822">
    <property type="component" value="Unassembled WGS sequence"/>
</dbReference>
<accession>A0A0N1N3L4</accession>